<dbReference type="InterPro" id="IPR011231">
    <property type="entry name" value="Phage_VT1-Sakai_H0018"/>
</dbReference>
<dbReference type="Pfam" id="PF09956">
    <property type="entry name" value="Phage_cement_2"/>
    <property type="match status" value="1"/>
</dbReference>
<feature type="chain" id="PRO_5028802384" description="DUF2190 domain-containing protein" evidence="1">
    <location>
        <begin position="21"/>
        <end position="114"/>
    </location>
</feature>
<dbReference type="RefSeq" id="WP_175205758.1">
    <property type="nucleotide sequence ID" value="NZ_CADILG010000004.1"/>
</dbReference>
<dbReference type="EMBL" id="CADILG010000004">
    <property type="protein sequence ID" value="CAB3834528.1"/>
    <property type="molecule type" value="Genomic_DNA"/>
</dbReference>
<gene>
    <name evidence="2" type="ORF">LMG26858_00867</name>
</gene>
<protein>
    <recommendedName>
        <fullName evidence="4">DUF2190 domain-containing protein</fullName>
    </recommendedName>
</protein>
<keyword evidence="3" id="KW-1185">Reference proteome</keyword>
<dbReference type="AlphaFoldDB" id="A0A6S7C683"/>
<evidence type="ECO:0000313" key="3">
    <source>
        <dbReference type="Proteomes" id="UP000494117"/>
    </source>
</evidence>
<evidence type="ECO:0000313" key="2">
    <source>
        <dbReference type="EMBL" id="CAB3834528.1"/>
    </source>
</evidence>
<sequence>MSQKISLLTLSLVAAGVIQAGRFVTLAGTVAAAGAAADGIACTDANTGEYLPYDVLGTSTVVAEAAITKGQRLQVGATGGAVPRTAGVLVAIALQAGAVGERIEVLLIQGADAA</sequence>
<feature type="signal peptide" evidence="1">
    <location>
        <begin position="1"/>
        <end position="20"/>
    </location>
</feature>
<evidence type="ECO:0008006" key="4">
    <source>
        <dbReference type="Google" id="ProtNLM"/>
    </source>
</evidence>
<keyword evidence="1" id="KW-0732">Signal</keyword>
<organism evidence="2 3">
    <name type="scientific">Achromobacter anxifer</name>
    <dbReference type="NCBI Taxonomy" id="1287737"/>
    <lineage>
        <taxon>Bacteria</taxon>
        <taxon>Pseudomonadati</taxon>
        <taxon>Pseudomonadota</taxon>
        <taxon>Betaproteobacteria</taxon>
        <taxon>Burkholderiales</taxon>
        <taxon>Alcaligenaceae</taxon>
        <taxon>Achromobacter</taxon>
    </lineage>
</organism>
<name>A0A6S7C683_9BURK</name>
<proteinExistence type="predicted"/>
<dbReference type="Proteomes" id="UP000494117">
    <property type="component" value="Unassembled WGS sequence"/>
</dbReference>
<reference evidence="2 3" key="1">
    <citation type="submission" date="2020-04" db="EMBL/GenBank/DDBJ databases">
        <authorList>
            <person name="De Canck E."/>
        </authorList>
    </citation>
    <scope>NUCLEOTIDE SEQUENCE [LARGE SCALE GENOMIC DNA]</scope>
    <source>
        <strain evidence="2 3">LMG 26858</strain>
    </source>
</reference>
<evidence type="ECO:0000256" key="1">
    <source>
        <dbReference type="SAM" id="SignalP"/>
    </source>
</evidence>
<accession>A0A6S7C683</accession>